<dbReference type="GeneID" id="17272162"/>
<proteinExistence type="predicted"/>
<reference evidence="2" key="1">
    <citation type="journal article" date="2013" name="Nature">
        <title>Pan genome of the phytoplankton Emiliania underpins its global distribution.</title>
        <authorList>
            <person name="Read B.A."/>
            <person name="Kegel J."/>
            <person name="Klute M.J."/>
            <person name="Kuo A."/>
            <person name="Lefebvre S.C."/>
            <person name="Maumus F."/>
            <person name="Mayer C."/>
            <person name="Miller J."/>
            <person name="Monier A."/>
            <person name="Salamov A."/>
            <person name="Young J."/>
            <person name="Aguilar M."/>
            <person name="Claverie J.M."/>
            <person name="Frickenhaus S."/>
            <person name="Gonzalez K."/>
            <person name="Herman E.K."/>
            <person name="Lin Y.C."/>
            <person name="Napier J."/>
            <person name="Ogata H."/>
            <person name="Sarno A.F."/>
            <person name="Shmutz J."/>
            <person name="Schroeder D."/>
            <person name="de Vargas C."/>
            <person name="Verret F."/>
            <person name="von Dassow P."/>
            <person name="Valentin K."/>
            <person name="Van de Peer Y."/>
            <person name="Wheeler G."/>
            <person name="Dacks J.B."/>
            <person name="Delwiche C.F."/>
            <person name="Dyhrman S.T."/>
            <person name="Glockner G."/>
            <person name="John U."/>
            <person name="Richards T."/>
            <person name="Worden A.Z."/>
            <person name="Zhang X."/>
            <person name="Grigoriev I.V."/>
            <person name="Allen A.E."/>
            <person name="Bidle K."/>
            <person name="Borodovsky M."/>
            <person name="Bowler C."/>
            <person name="Brownlee C."/>
            <person name="Cock J.M."/>
            <person name="Elias M."/>
            <person name="Gladyshev V.N."/>
            <person name="Groth M."/>
            <person name="Guda C."/>
            <person name="Hadaegh A."/>
            <person name="Iglesias-Rodriguez M.D."/>
            <person name="Jenkins J."/>
            <person name="Jones B.M."/>
            <person name="Lawson T."/>
            <person name="Leese F."/>
            <person name="Lindquist E."/>
            <person name="Lobanov A."/>
            <person name="Lomsadze A."/>
            <person name="Malik S.B."/>
            <person name="Marsh M.E."/>
            <person name="Mackinder L."/>
            <person name="Mock T."/>
            <person name="Mueller-Roeber B."/>
            <person name="Pagarete A."/>
            <person name="Parker M."/>
            <person name="Probert I."/>
            <person name="Quesneville H."/>
            <person name="Raines C."/>
            <person name="Rensing S.A."/>
            <person name="Riano-Pachon D.M."/>
            <person name="Richier S."/>
            <person name="Rokitta S."/>
            <person name="Shiraiwa Y."/>
            <person name="Soanes D.M."/>
            <person name="van der Giezen M."/>
            <person name="Wahlund T.M."/>
            <person name="Williams B."/>
            <person name="Wilson W."/>
            <person name="Wolfe G."/>
            <person name="Wurch L.L."/>
        </authorList>
    </citation>
    <scope>NUCLEOTIDE SEQUENCE</scope>
</reference>
<protein>
    <submittedName>
        <fullName evidence="1">Uncharacterized protein</fullName>
    </submittedName>
</protein>
<keyword evidence="2" id="KW-1185">Reference proteome</keyword>
<accession>A0A0D3JSX9</accession>
<dbReference type="RefSeq" id="XP_005779043.1">
    <property type="nucleotide sequence ID" value="XM_005778986.1"/>
</dbReference>
<evidence type="ECO:0000313" key="1">
    <source>
        <dbReference type="EnsemblProtists" id="EOD26614"/>
    </source>
</evidence>
<name>A0A0D3JSX9_EMIH1</name>
<evidence type="ECO:0000313" key="2">
    <source>
        <dbReference type="Proteomes" id="UP000013827"/>
    </source>
</evidence>
<organism evidence="1 2">
    <name type="scientific">Emiliania huxleyi (strain CCMP1516)</name>
    <dbReference type="NCBI Taxonomy" id="280463"/>
    <lineage>
        <taxon>Eukaryota</taxon>
        <taxon>Haptista</taxon>
        <taxon>Haptophyta</taxon>
        <taxon>Prymnesiophyceae</taxon>
        <taxon>Isochrysidales</taxon>
        <taxon>Noelaerhabdaceae</taxon>
        <taxon>Emiliania</taxon>
    </lineage>
</organism>
<dbReference type="AlphaFoldDB" id="A0A0D3JSX9"/>
<dbReference type="Proteomes" id="UP000013827">
    <property type="component" value="Unassembled WGS sequence"/>
</dbReference>
<sequence length="159" mass="17527">DIRRHSREEVTDEQLLAVLNAQDDGKSSVVLPGELAVGSYKAALAVCREEHATNAVLNCAGYRLHAFLPATRAAFDRHTTHAASLDRSSAALLSVSLVSFCRLRLESPPRLLDLEWEDSEAFRIPLEDLERGLAWASDRVRAGRKAVFVQRHAAKALQA</sequence>
<dbReference type="KEGG" id="ehx:EMIHUDRAFT_460739"/>
<dbReference type="PaxDb" id="2903-EOD26614"/>
<dbReference type="EnsemblProtists" id="EOD26614">
    <property type="protein sequence ID" value="EOD26614"/>
    <property type="gene ID" value="EMIHUDRAFT_460739"/>
</dbReference>
<reference evidence="1" key="2">
    <citation type="submission" date="2024-10" db="UniProtKB">
        <authorList>
            <consortium name="EnsemblProtists"/>
        </authorList>
    </citation>
    <scope>IDENTIFICATION</scope>
</reference>
<dbReference type="HOGENOM" id="CLU_1665335_0_0_1"/>